<reference evidence="4" key="2">
    <citation type="journal article" date="2020" name="Microorganisms">
        <title>Osmotic Adaptation and Compatible Solute Biosynthesis of Phototrophic Bacteria as Revealed from Genome Analyses.</title>
        <authorList>
            <person name="Imhoff J.F."/>
            <person name="Rahn T."/>
            <person name="Kunzel S."/>
            <person name="Keller A."/>
            <person name="Neulinger S.C."/>
        </authorList>
    </citation>
    <scope>NUCLEOTIDE SEQUENCE</scope>
    <source>
        <strain evidence="4">DSM 11080</strain>
    </source>
</reference>
<dbReference type="GO" id="GO:1904680">
    <property type="term" value="F:peptide transmembrane transporter activity"/>
    <property type="evidence" value="ECO:0007669"/>
    <property type="project" value="TreeGrafter"/>
</dbReference>
<keyword evidence="2" id="KW-0732">Signal</keyword>
<dbReference type="PANTHER" id="PTHR30290:SF38">
    <property type="entry name" value="D,D-DIPEPTIDE-BINDING PERIPLASMIC PROTEIN DDPA-RELATED"/>
    <property type="match status" value="1"/>
</dbReference>
<dbReference type="AlphaFoldDB" id="A0AAJ0X923"/>
<evidence type="ECO:0000256" key="1">
    <source>
        <dbReference type="ARBA" id="ARBA00005695"/>
    </source>
</evidence>
<feature type="domain" description="Solute-binding protein family 5" evidence="3">
    <location>
        <begin position="73"/>
        <end position="220"/>
    </location>
</feature>
<evidence type="ECO:0000313" key="4">
    <source>
        <dbReference type="EMBL" id="MBK1704406.1"/>
    </source>
</evidence>
<dbReference type="Proteomes" id="UP001296776">
    <property type="component" value="Unassembled WGS sequence"/>
</dbReference>
<dbReference type="EMBL" id="NRSJ01000010">
    <property type="protein sequence ID" value="MBK1704406.1"/>
    <property type="molecule type" value="Genomic_DNA"/>
</dbReference>
<dbReference type="CDD" id="cd08493">
    <property type="entry name" value="PBP2_DppA_like"/>
    <property type="match status" value="1"/>
</dbReference>
<comment type="similarity">
    <text evidence="1">Belongs to the bacterial solute-binding protein 5 family.</text>
</comment>
<dbReference type="Gene3D" id="3.10.105.10">
    <property type="entry name" value="Dipeptide-binding Protein, Domain 3"/>
    <property type="match status" value="1"/>
</dbReference>
<dbReference type="Pfam" id="PF00496">
    <property type="entry name" value="SBP_bac_5"/>
    <property type="match status" value="2"/>
</dbReference>
<sequence length="628" mass="69449">MDRAERLRIIIAAIILMLNGGCDPLRPPGETLVIAQVAEPRSLDPQVTTALNDFRILVNVFEGLVRYRPGTLEPAPALAESWEVSDDGRVYTFQLKDGVRFHDGSRFDAEAVRFNFQRMLDPEHAYHETGPFPLAFFFEAVESIEVVDPLTVRFRLDQPFAPFLSNLAYPAGLIVSPAAVERWGEEVGRHPSGTGPFRFVDWRPGERVRLERFAGYHGLSGQESGGAREDASIGEQAIQLPGQRTNRQAQRHVGQLAKGQTDWQTRRQLQQQAGSATVTQVGIQDGEPVEARIGEARERRVAERSCAKNRTLVYRLIFRPITDPMTRVAELLAGGVDVALELSPDNVAAFRERDGFQVLEATGPHLWFLILNTRDGPLSDVRVRRAVNLAIDPQVLTEDVLRQTAVPAAGPVPAAFDWANNPEVRPYRQDRQAARELLAEAGHGDGLRLRFLVPRGGSGMLAPLAMATAIQGDLARIGINAEIQSFEWNAYLARVNDGLDDDTDIAEMAWMTNDPDTLPYLALRCDASPEQGGFNSGYYCNPKVDALIEQARRATDREQRARLYHQLERAVHEDAPWAVVASWRQSLVAQDAISGLRLEPSFFLRLEQAAKSGCGAAGGFDEAASNGH</sequence>
<proteinExistence type="inferred from homology"/>
<dbReference type="PIRSF" id="PIRSF002741">
    <property type="entry name" value="MppA"/>
    <property type="match status" value="1"/>
</dbReference>
<comment type="caution">
    <text evidence="4">The sequence shown here is derived from an EMBL/GenBank/DDBJ whole genome shotgun (WGS) entry which is preliminary data.</text>
</comment>
<dbReference type="PANTHER" id="PTHR30290">
    <property type="entry name" value="PERIPLASMIC BINDING COMPONENT OF ABC TRANSPORTER"/>
    <property type="match status" value="1"/>
</dbReference>
<evidence type="ECO:0000256" key="2">
    <source>
        <dbReference type="ARBA" id="ARBA00022729"/>
    </source>
</evidence>
<evidence type="ECO:0000259" key="3">
    <source>
        <dbReference type="Pfam" id="PF00496"/>
    </source>
</evidence>
<evidence type="ECO:0000313" key="5">
    <source>
        <dbReference type="Proteomes" id="UP001296776"/>
    </source>
</evidence>
<dbReference type="InterPro" id="IPR030678">
    <property type="entry name" value="Peptide/Ni-bd"/>
</dbReference>
<dbReference type="SUPFAM" id="SSF53850">
    <property type="entry name" value="Periplasmic binding protein-like II"/>
    <property type="match status" value="2"/>
</dbReference>
<name>A0AAJ0X923_9GAMM</name>
<feature type="domain" description="Solute-binding protein family 5" evidence="3">
    <location>
        <begin position="312"/>
        <end position="523"/>
    </location>
</feature>
<keyword evidence="5" id="KW-1185">Reference proteome</keyword>
<dbReference type="GO" id="GO:0015833">
    <property type="term" value="P:peptide transport"/>
    <property type="evidence" value="ECO:0007669"/>
    <property type="project" value="TreeGrafter"/>
</dbReference>
<dbReference type="InterPro" id="IPR000914">
    <property type="entry name" value="SBP_5_dom"/>
</dbReference>
<dbReference type="GO" id="GO:0030288">
    <property type="term" value="C:outer membrane-bounded periplasmic space"/>
    <property type="evidence" value="ECO:0007669"/>
    <property type="project" value="UniProtKB-ARBA"/>
</dbReference>
<reference evidence="4" key="1">
    <citation type="submission" date="2017-08" db="EMBL/GenBank/DDBJ databases">
        <authorList>
            <person name="Imhoff J.F."/>
            <person name="Rahn T."/>
            <person name="Kuenzel S."/>
            <person name="Neulinger S.C."/>
        </authorList>
    </citation>
    <scope>NUCLEOTIDE SEQUENCE</scope>
    <source>
        <strain evidence="4">DSM 11080</strain>
    </source>
</reference>
<dbReference type="Gene3D" id="3.40.190.10">
    <property type="entry name" value="Periplasmic binding protein-like II"/>
    <property type="match status" value="2"/>
</dbReference>
<dbReference type="GO" id="GO:0043190">
    <property type="term" value="C:ATP-binding cassette (ABC) transporter complex"/>
    <property type="evidence" value="ECO:0007669"/>
    <property type="project" value="InterPro"/>
</dbReference>
<dbReference type="InterPro" id="IPR039424">
    <property type="entry name" value="SBP_5"/>
</dbReference>
<accession>A0AAJ0X923</accession>
<organism evidence="4 5">
    <name type="scientific">Halochromatium glycolicum</name>
    <dbReference type="NCBI Taxonomy" id="85075"/>
    <lineage>
        <taxon>Bacteria</taxon>
        <taxon>Pseudomonadati</taxon>
        <taxon>Pseudomonadota</taxon>
        <taxon>Gammaproteobacteria</taxon>
        <taxon>Chromatiales</taxon>
        <taxon>Chromatiaceae</taxon>
        <taxon>Halochromatium</taxon>
    </lineage>
</organism>
<gene>
    <name evidence="4" type="ORF">CKO40_07615</name>
</gene>
<dbReference type="RefSeq" id="WP_207173481.1">
    <property type="nucleotide sequence ID" value="NZ_NRSJ01000010.1"/>
</dbReference>
<protein>
    <recommendedName>
        <fullName evidence="3">Solute-binding protein family 5 domain-containing protein</fullName>
    </recommendedName>
</protein>